<evidence type="ECO:0008006" key="3">
    <source>
        <dbReference type="Google" id="ProtNLM"/>
    </source>
</evidence>
<evidence type="ECO:0000313" key="1">
    <source>
        <dbReference type="EMBL" id="MBC5646658.1"/>
    </source>
</evidence>
<gene>
    <name evidence="1" type="ORF">H8S77_27795</name>
</gene>
<sequence>MKYYDNHTDSWTTKGDWLTIEQVGSTEIVTKATPTYKNSYQVTFNKFDGGATRKAMLLIHNGGSEVECDTILVRHVVTYPGTDFEPEAVAKREDGSDIIVAPMNIGATKVMEEKDIKLISSKETDEIYQDYFEKVGYYFQWGRKTGVKYTGQSTKITQETVSTSDENKEEYQNTYILGSDPESYSWSSDNDPYLWNAGTEENPIKGKNDPCPPGWRIVTKKEFERIKEQVVSDNRGDGFGISTSIKDTKIKLPAAGLMLAYSESQSMIQYQGKLYWFTSLSKDENRATSVTIGESKSIGDISKSFGIPVRCIQEQIPSL</sequence>
<dbReference type="Proteomes" id="UP000644010">
    <property type="component" value="Unassembled WGS sequence"/>
</dbReference>
<keyword evidence="2" id="KW-1185">Reference proteome</keyword>
<reference evidence="1 2" key="1">
    <citation type="submission" date="2020-08" db="EMBL/GenBank/DDBJ databases">
        <title>Genome public.</title>
        <authorList>
            <person name="Liu C."/>
            <person name="Sun Q."/>
        </authorList>
    </citation>
    <scope>NUCLEOTIDE SEQUENCE [LARGE SCALE GENOMIC DNA]</scope>
    <source>
        <strain evidence="1 2">BX2</strain>
    </source>
</reference>
<accession>A0ABR7EAG8</accession>
<protein>
    <recommendedName>
        <fullName evidence="3">Fibrobacter succinogenes major paralogous domain-containing protein</fullName>
    </recommendedName>
</protein>
<name>A0ABR7EAG8_9BACT</name>
<dbReference type="EMBL" id="JACOOI010000075">
    <property type="protein sequence ID" value="MBC5646658.1"/>
    <property type="molecule type" value="Genomic_DNA"/>
</dbReference>
<comment type="caution">
    <text evidence="1">The sequence shown here is derived from an EMBL/GenBank/DDBJ whole genome shotgun (WGS) entry which is preliminary data.</text>
</comment>
<proteinExistence type="predicted"/>
<organism evidence="1 2">
    <name type="scientific">Parabacteroides segnis</name>
    <dbReference type="NCBI Taxonomy" id="2763058"/>
    <lineage>
        <taxon>Bacteria</taxon>
        <taxon>Pseudomonadati</taxon>
        <taxon>Bacteroidota</taxon>
        <taxon>Bacteroidia</taxon>
        <taxon>Bacteroidales</taxon>
        <taxon>Tannerellaceae</taxon>
        <taxon>Parabacteroides</taxon>
    </lineage>
</organism>
<evidence type="ECO:0000313" key="2">
    <source>
        <dbReference type="Proteomes" id="UP000644010"/>
    </source>
</evidence>